<dbReference type="InterPro" id="IPR006342">
    <property type="entry name" value="FkbM_mtfrase"/>
</dbReference>
<organism evidence="2 3">
    <name type="scientific">Desulfosudis oleivorans (strain DSM 6200 / JCM 39069 / Hxd3)</name>
    <name type="common">Desulfococcus oleovorans</name>
    <dbReference type="NCBI Taxonomy" id="96561"/>
    <lineage>
        <taxon>Bacteria</taxon>
        <taxon>Pseudomonadati</taxon>
        <taxon>Thermodesulfobacteriota</taxon>
        <taxon>Desulfobacteria</taxon>
        <taxon>Desulfobacterales</taxon>
        <taxon>Desulfosudaceae</taxon>
        <taxon>Desulfosudis</taxon>
    </lineage>
</organism>
<evidence type="ECO:0000259" key="1">
    <source>
        <dbReference type="Pfam" id="PF05050"/>
    </source>
</evidence>
<dbReference type="PANTHER" id="PTHR34203">
    <property type="entry name" value="METHYLTRANSFERASE, FKBM FAMILY PROTEIN"/>
    <property type="match status" value="1"/>
</dbReference>
<keyword evidence="2" id="KW-0489">Methyltransferase</keyword>
<dbReference type="GO" id="GO:0008168">
    <property type="term" value="F:methyltransferase activity"/>
    <property type="evidence" value="ECO:0007669"/>
    <property type="project" value="UniProtKB-KW"/>
</dbReference>
<dbReference type="AlphaFoldDB" id="A8ZVH8"/>
<accession>A8ZVH8</accession>
<dbReference type="Pfam" id="PF05050">
    <property type="entry name" value="Methyltransf_21"/>
    <property type="match status" value="1"/>
</dbReference>
<dbReference type="InterPro" id="IPR052514">
    <property type="entry name" value="SAM-dependent_MTase"/>
</dbReference>
<dbReference type="STRING" id="96561.Dole_2361"/>
<evidence type="ECO:0000313" key="2">
    <source>
        <dbReference type="EMBL" id="ABW68165.1"/>
    </source>
</evidence>
<dbReference type="KEGG" id="dol:Dole_2361"/>
<dbReference type="InterPro" id="IPR029063">
    <property type="entry name" value="SAM-dependent_MTases_sf"/>
</dbReference>
<dbReference type="EMBL" id="CP000859">
    <property type="protein sequence ID" value="ABW68165.1"/>
    <property type="molecule type" value="Genomic_DNA"/>
</dbReference>
<keyword evidence="2" id="KW-0808">Transferase</keyword>
<name>A8ZVH8_DESOH</name>
<sequence>MEPSLLEIPGMDTPIRLHLHQAVDTCLSRHIREHHIWEPYETALVVDCLERGDVFLDVGANIGYYTALAAVLVQERGLVVAYEPDIDNYDLLMKNMAANHVTNARCFCAAMADYTGDGRIYLSETNRGDHRLYDPGEGRTCCPISVVHGGDHLSGVTDRVDFIKIDTQGSETAVITGLKKVIQANRDHLSMIVEFWPYGLRRAGSSGRELLSGLSAFDMPLYLIDHIGHHLVPVTAEFLGQWVDQTDSDPENQGFVNLLVGHGGKHARIQ</sequence>
<reference evidence="2 3" key="1">
    <citation type="submission" date="2007-10" db="EMBL/GenBank/DDBJ databases">
        <title>Complete sequence of Desulfococcus oleovorans Hxd3.</title>
        <authorList>
            <consortium name="US DOE Joint Genome Institute"/>
            <person name="Copeland A."/>
            <person name="Lucas S."/>
            <person name="Lapidus A."/>
            <person name="Barry K."/>
            <person name="Glavina del Rio T."/>
            <person name="Dalin E."/>
            <person name="Tice H."/>
            <person name="Pitluck S."/>
            <person name="Kiss H."/>
            <person name="Brettin T."/>
            <person name="Bruce D."/>
            <person name="Detter J.C."/>
            <person name="Han C."/>
            <person name="Schmutz J."/>
            <person name="Larimer F."/>
            <person name="Land M."/>
            <person name="Hauser L."/>
            <person name="Kyrpides N."/>
            <person name="Kim E."/>
            <person name="Wawrik B."/>
            <person name="Richardson P."/>
        </authorList>
    </citation>
    <scope>NUCLEOTIDE SEQUENCE [LARGE SCALE GENOMIC DNA]</scope>
    <source>
        <strain evidence="3">DSM 6200 / JCM 39069 / Hxd3</strain>
    </source>
</reference>
<feature type="domain" description="Methyltransferase FkbM" evidence="1">
    <location>
        <begin position="57"/>
        <end position="186"/>
    </location>
</feature>
<dbReference type="Gene3D" id="3.40.50.150">
    <property type="entry name" value="Vaccinia Virus protein VP39"/>
    <property type="match status" value="1"/>
</dbReference>
<dbReference type="SUPFAM" id="SSF53335">
    <property type="entry name" value="S-adenosyl-L-methionine-dependent methyltransferases"/>
    <property type="match status" value="1"/>
</dbReference>
<evidence type="ECO:0000313" key="3">
    <source>
        <dbReference type="Proteomes" id="UP000008561"/>
    </source>
</evidence>
<dbReference type="PANTHER" id="PTHR34203:SF15">
    <property type="entry name" value="SLL1173 PROTEIN"/>
    <property type="match status" value="1"/>
</dbReference>
<proteinExistence type="predicted"/>
<dbReference type="GO" id="GO:0032259">
    <property type="term" value="P:methylation"/>
    <property type="evidence" value="ECO:0007669"/>
    <property type="project" value="UniProtKB-KW"/>
</dbReference>
<dbReference type="eggNOG" id="COG2518">
    <property type="taxonomic scope" value="Bacteria"/>
</dbReference>
<protein>
    <submittedName>
        <fullName evidence="2">Methyltransferase FkbM family</fullName>
    </submittedName>
</protein>
<gene>
    <name evidence="2" type="ordered locus">Dole_2361</name>
</gene>
<keyword evidence="3" id="KW-1185">Reference proteome</keyword>
<dbReference type="Proteomes" id="UP000008561">
    <property type="component" value="Chromosome"/>
</dbReference>
<dbReference type="NCBIfam" id="TIGR01444">
    <property type="entry name" value="fkbM_fam"/>
    <property type="match status" value="1"/>
</dbReference>
<dbReference type="HOGENOM" id="CLU_074577_1_1_7"/>